<dbReference type="Proteomes" id="UP001310022">
    <property type="component" value="Unassembled WGS sequence"/>
</dbReference>
<proteinExistence type="predicted"/>
<sequence length="93" mass="10947">MKYISLNTQFDNTETCGFAGLHPALIEKKEEGYFLNIDKSLFQGSPEADEPEAGSWMESVFQDWKGDEIVHRFRVVIKGRDYYFYWEDRNLPT</sequence>
<evidence type="ECO:0000313" key="1">
    <source>
        <dbReference type="EMBL" id="GJM61374.1"/>
    </source>
</evidence>
<organism evidence="1 2">
    <name type="scientific">Persicobacter diffluens</name>
    <dbReference type="NCBI Taxonomy" id="981"/>
    <lineage>
        <taxon>Bacteria</taxon>
        <taxon>Pseudomonadati</taxon>
        <taxon>Bacteroidota</taxon>
        <taxon>Cytophagia</taxon>
        <taxon>Cytophagales</taxon>
        <taxon>Persicobacteraceae</taxon>
        <taxon>Persicobacter</taxon>
    </lineage>
</organism>
<comment type="caution">
    <text evidence="1">The sequence shown here is derived from an EMBL/GenBank/DDBJ whole genome shotgun (WGS) entry which is preliminary data.</text>
</comment>
<dbReference type="AlphaFoldDB" id="A0AAN5AJU1"/>
<dbReference type="RefSeq" id="WP_338236931.1">
    <property type="nucleotide sequence ID" value="NZ_BQKE01000001.1"/>
</dbReference>
<dbReference type="EMBL" id="BQKE01000001">
    <property type="protein sequence ID" value="GJM61374.1"/>
    <property type="molecule type" value="Genomic_DNA"/>
</dbReference>
<name>A0AAN5AJU1_9BACT</name>
<reference evidence="1 2" key="1">
    <citation type="submission" date="2021-12" db="EMBL/GenBank/DDBJ databases">
        <title>Genome sequencing of bacteria with rrn-lacking chromosome and rrn-plasmid.</title>
        <authorList>
            <person name="Anda M."/>
            <person name="Iwasaki W."/>
        </authorList>
    </citation>
    <scope>NUCLEOTIDE SEQUENCE [LARGE SCALE GENOMIC DNA]</scope>
    <source>
        <strain evidence="1 2">NBRC 15940</strain>
    </source>
</reference>
<accession>A0AAN5AJU1</accession>
<protein>
    <submittedName>
        <fullName evidence="1">Uncharacterized protein</fullName>
    </submittedName>
</protein>
<evidence type="ECO:0000313" key="2">
    <source>
        <dbReference type="Proteomes" id="UP001310022"/>
    </source>
</evidence>
<keyword evidence="2" id="KW-1185">Reference proteome</keyword>
<gene>
    <name evidence="1" type="ORF">PEDI_19260</name>
</gene>